<keyword evidence="4" id="KW-0812">Transmembrane</keyword>
<keyword evidence="7" id="KW-0998">Cell outer membrane</keyword>
<dbReference type="EMBL" id="SDWJ01000001">
    <property type="protein sequence ID" value="MVZ96687.1"/>
    <property type="molecule type" value="Genomic_DNA"/>
</dbReference>
<dbReference type="GO" id="GO:0015344">
    <property type="term" value="F:siderophore uptake transmembrane transporter activity"/>
    <property type="evidence" value="ECO:0007669"/>
    <property type="project" value="TreeGrafter"/>
</dbReference>
<proteinExistence type="predicted"/>
<evidence type="ECO:0000256" key="7">
    <source>
        <dbReference type="ARBA" id="ARBA00023237"/>
    </source>
</evidence>
<keyword evidence="3" id="KW-1134">Transmembrane beta strand</keyword>
<evidence type="ECO:0000313" key="9">
    <source>
        <dbReference type="EMBL" id="MVZ96687.1"/>
    </source>
</evidence>
<keyword evidence="9" id="KW-0675">Receptor</keyword>
<keyword evidence="10" id="KW-1185">Reference proteome</keyword>
<evidence type="ECO:0000313" key="10">
    <source>
        <dbReference type="Proteomes" id="UP000471147"/>
    </source>
</evidence>
<dbReference type="PANTHER" id="PTHR30069">
    <property type="entry name" value="TONB-DEPENDENT OUTER MEMBRANE RECEPTOR"/>
    <property type="match status" value="1"/>
</dbReference>
<gene>
    <name evidence="9" type="ORF">EUU23_03070</name>
</gene>
<evidence type="ECO:0000256" key="1">
    <source>
        <dbReference type="ARBA" id="ARBA00004571"/>
    </source>
</evidence>
<keyword evidence="5 8" id="KW-0732">Signal</keyword>
<evidence type="ECO:0000256" key="8">
    <source>
        <dbReference type="SAM" id="SignalP"/>
    </source>
</evidence>
<dbReference type="Gene3D" id="2.40.170.20">
    <property type="entry name" value="TonB-dependent receptor, beta-barrel domain"/>
    <property type="match status" value="1"/>
</dbReference>
<accession>A0A6I4LTA7</accession>
<dbReference type="InterPro" id="IPR036942">
    <property type="entry name" value="Beta-barrel_TonB_sf"/>
</dbReference>
<dbReference type="AlphaFoldDB" id="A0A6I4LTA7"/>
<dbReference type="RefSeq" id="WP_160352645.1">
    <property type="nucleotide sequence ID" value="NZ_SDWJ01000001.1"/>
</dbReference>
<sequence>MTYASRPFALLITAAGYLLSSPALQAEEVEKSSSVLTQAEGKRQFRGDFFAMYSPVTALDMVRRIPGFSIDDGNGRRGFGENAGNVLIDGDRPSSKADDIFTILARIPASEVAYIELTEQAGADSEAQGKGQIVNVIRKVSEKISGTYEGNIVAGTRYGFQPSINASATLRRNRTTIELNVSSYSERIYGFGPEDFRTGSGAFVERRHYQGNGGFDEAAIGGSIKTRLGAAKVNLNGQVRFEDSFDRREGSYFSSAGLDIGSELLLRDGPINDLGYEFGGDVEFGLGPQFNTKIIGLYRNARESNDSSIAVDRRGQPLTRFETRSRNQPSEAVARIQNDVNAVKGHAIQFGGEVAYNRLDAKFSAASSVAGAVTSFPASNVLVEEVRIEPFVTDIWAVGPSWKIEVGAIAEFSKLTLSGDSLASRQFKFLKPRAAATWTVDSQTTFEFRAERQVEQLDFEEFATSLDVGLGNQVDAGNADLVPEKTTTFSALVRHKFLDRGSIQFRGDYQLVSDTQDLVPITLRDAAGNITAQFDGAGNIGDSKRWNGELEITLPFDWLTKPFGVSGIEVKYVGHYHDSRVTDPVTGQKRRRSNRSLWHQQWDLRYDVSQLGIVYGASFYVEGANNSFFLDEFRRQSEGIKTNIFIEYTKLKLGTLRLQVIDLSDFRRDRFIFNDTRASGVLREIINRKRSLDPLIQLTLSGKF</sequence>
<dbReference type="OrthoDB" id="7622322at2"/>
<dbReference type="InterPro" id="IPR039426">
    <property type="entry name" value="TonB-dep_rcpt-like"/>
</dbReference>
<evidence type="ECO:0000256" key="6">
    <source>
        <dbReference type="ARBA" id="ARBA00023136"/>
    </source>
</evidence>
<keyword evidence="2" id="KW-0813">Transport</keyword>
<reference evidence="9 10" key="1">
    <citation type="submission" date="2019-01" db="EMBL/GenBank/DDBJ databases">
        <title>Sphingorhabdus lacus sp.nov., isolated from an oligotrophic freshwater lake.</title>
        <authorList>
            <person name="Park M."/>
        </authorList>
    </citation>
    <scope>NUCLEOTIDE SEQUENCE [LARGE SCALE GENOMIC DNA]</scope>
    <source>
        <strain evidence="9 10">IMCC26285</strain>
    </source>
</reference>
<evidence type="ECO:0000256" key="2">
    <source>
        <dbReference type="ARBA" id="ARBA00022448"/>
    </source>
</evidence>
<evidence type="ECO:0000256" key="3">
    <source>
        <dbReference type="ARBA" id="ARBA00022452"/>
    </source>
</evidence>
<protein>
    <submittedName>
        <fullName evidence="9">TonB-dependent receptor</fullName>
    </submittedName>
</protein>
<organism evidence="9 10">
    <name type="scientific">Sphingorhabdus profundilacus</name>
    <dbReference type="NCBI Taxonomy" id="2509718"/>
    <lineage>
        <taxon>Bacteria</taxon>
        <taxon>Pseudomonadati</taxon>
        <taxon>Pseudomonadota</taxon>
        <taxon>Alphaproteobacteria</taxon>
        <taxon>Sphingomonadales</taxon>
        <taxon>Sphingomonadaceae</taxon>
        <taxon>Sphingorhabdus</taxon>
    </lineage>
</organism>
<feature type="signal peptide" evidence="8">
    <location>
        <begin position="1"/>
        <end position="25"/>
    </location>
</feature>
<name>A0A6I4LTA7_9SPHN</name>
<keyword evidence="6" id="KW-0472">Membrane</keyword>
<comment type="subcellular location">
    <subcellularLocation>
        <location evidence="1">Cell outer membrane</location>
        <topology evidence="1">Multi-pass membrane protein</topology>
    </subcellularLocation>
</comment>
<dbReference type="Proteomes" id="UP000471147">
    <property type="component" value="Unassembled WGS sequence"/>
</dbReference>
<dbReference type="GO" id="GO:0044718">
    <property type="term" value="P:siderophore transmembrane transport"/>
    <property type="evidence" value="ECO:0007669"/>
    <property type="project" value="TreeGrafter"/>
</dbReference>
<dbReference type="GO" id="GO:0009279">
    <property type="term" value="C:cell outer membrane"/>
    <property type="evidence" value="ECO:0007669"/>
    <property type="project" value="UniProtKB-SubCell"/>
</dbReference>
<feature type="chain" id="PRO_5026013705" evidence="8">
    <location>
        <begin position="26"/>
        <end position="704"/>
    </location>
</feature>
<evidence type="ECO:0000256" key="4">
    <source>
        <dbReference type="ARBA" id="ARBA00022692"/>
    </source>
</evidence>
<dbReference type="SUPFAM" id="SSF56935">
    <property type="entry name" value="Porins"/>
    <property type="match status" value="1"/>
</dbReference>
<dbReference type="PANTHER" id="PTHR30069:SF29">
    <property type="entry name" value="HEMOGLOBIN AND HEMOGLOBIN-HAPTOGLOBIN-BINDING PROTEIN 1-RELATED"/>
    <property type="match status" value="1"/>
</dbReference>
<evidence type="ECO:0000256" key="5">
    <source>
        <dbReference type="ARBA" id="ARBA00022729"/>
    </source>
</evidence>
<comment type="caution">
    <text evidence="9">The sequence shown here is derived from an EMBL/GenBank/DDBJ whole genome shotgun (WGS) entry which is preliminary data.</text>
</comment>